<dbReference type="InterPro" id="IPR022040">
    <property type="entry name" value="MKT1_N"/>
</dbReference>
<reference evidence="5 6" key="1">
    <citation type="journal article" date="2018" name="Mycol. Prog.">
        <title>Coniella lustricola, a new species from submerged detritus.</title>
        <authorList>
            <person name="Raudabaugh D.B."/>
            <person name="Iturriaga T."/>
            <person name="Carver A."/>
            <person name="Mondo S."/>
            <person name="Pangilinan J."/>
            <person name="Lipzen A."/>
            <person name="He G."/>
            <person name="Amirebrahimi M."/>
            <person name="Grigoriev I.V."/>
            <person name="Miller A.N."/>
        </authorList>
    </citation>
    <scope>NUCLEOTIDE SEQUENCE [LARGE SCALE GENOMIC DNA]</scope>
    <source>
        <strain evidence="5 6">B22-T-1</strain>
    </source>
</reference>
<dbReference type="FunCoup" id="A0A2T2ZTY7">
    <property type="interactions" value="350"/>
</dbReference>
<dbReference type="PRINTS" id="PR00853">
    <property type="entry name" value="XPGRADSUPER"/>
</dbReference>
<evidence type="ECO:0000313" key="6">
    <source>
        <dbReference type="Proteomes" id="UP000241462"/>
    </source>
</evidence>
<dbReference type="PANTHER" id="PTHR11081">
    <property type="entry name" value="FLAP ENDONUCLEASE FAMILY MEMBER"/>
    <property type="match status" value="1"/>
</dbReference>
<keyword evidence="6" id="KW-1185">Reference proteome</keyword>
<dbReference type="EMBL" id="KZ678697">
    <property type="protein sequence ID" value="PSR76636.1"/>
    <property type="molecule type" value="Genomic_DNA"/>
</dbReference>
<dbReference type="GO" id="GO:0006417">
    <property type="term" value="P:regulation of translation"/>
    <property type="evidence" value="ECO:0007669"/>
    <property type="project" value="UniProtKB-KW"/>
</dbReference>
<dbReference type="SUPFAM" id="SSF88723">
    <property type="entry name" value="PIN domain-like"/>
    <property type="match status" value="1"/>
</dbReference>
<dbReference type="PANTHER" id="PTHR11081:SF32">
    <property type="entry name" value="POST-TRANSCRIPTIONAL REGULATOR MKT1"/>
    <property type="match status" value="1"/>
</dbReference>
<dbReference type="GO" id="GO:0003730">
    <property type="term" value="F:mRNA 3'-UTR binding"/>
    <property type="evidence" value="ECO:0007669"/>
    <property type="project" value="TreeGrafter"/>
</dbReference>
<name>A0A2T2ZTY7_9PEZI</name>
<protein>
    <submittedName>
        <fullName evidence="5">Nuclease-like protein</fullName>
    </submittedName>
</protein>
<dbReference type="InParanoid" id="A0A2T2ZTY7"/>
<accession>A0A2T2ZTY7</accession>
<sequence>MLARSRASFGDVSDLKDNSIAIDATYYLSRIRGQEPLVTALGGPMAAEQSIIDDLDSWKANDTTPLFIFDGCLVKGEYEQTVRLGLEANYGTEHAWNLYAENKAQEAVTNFGTWCGAYRPQSLYPLLQAILRKRDLHYLVAPSKAVAQIAYFSREEIMCGAIMGPRELLLYPIKDAVIQEIDWESNRFTAIDRNALMNHLGVDESILVDALLITGCSFLPAFPARAQPHQAANTVRDAVNMLRTNGKHVKQLCSSFDDVLMKEQPDWFEKFCKARMIVKHYIYINEDGAVEIANDDALTTDSHEYLGIKLPEELIYYMEYGLVGPNVASWVIHSEATVPPTLDGIPSTEYKNLVLSQLLPIKELALGLVVPRLNRGLHYKNIEVKAWMPNSQPAIISNSTFRTANPRVATWDIEEKVVAQKFPSWSFSAPAAKDRAGSIAFEILSLLKPEFSASTINNKAGSKTKTDSAHHLVSSIIWRFLHLRDYVDDSHELTPWGKALAASITHLEPTVKKFPKVSGLFEALLLAFELIRFDQLNSKPRQDEIPQGGSVDESVLLASRCAVLLKLRHEAIGYTGPLRKDMLAYLSQVSAVRDADRDLVDSITAHLFLNNKSKRNREPKEHYEIADALPFVNRNHNAAMGVAVRTYLEQRGNDDSEGPDMDTIAMQYFPKATNLKEDFEIFLAFFSALTTGVKTLGQNEIQSGAQDAWSQTNSYLQAASV</sequence>
<dbReference type="Proteomes" id="UP000241462">
    <property type="component" value="Unassembled WGS sequence"/>
</dbReference>
<evidence type="ECO:0000256" key="1">
    <source>
        <dbReference type="ARBA" id="ARBA00022845"/>
    </source>
</evidence>
<organism evidence="5 6">
    <name type="scientific">Coniella lustricola</name>
    <dbReference type="NCBI Taxonomy" id="2025994"/>
    <lineage>
        <taxon>Eukaryota</taxon>
        <taxon>Fungi</taxon>
        <taxon>Dikarya</taxon>
        <taxon>Ascomycota</taxon>
        <taxon>Pezizomycotina</taxon>
        <taxon>Sordariomycetes</taxon>
        <taxon>Sordariomycetidae</taxon>
        <taxon>Diaporthales</taxon>
        <taxon>Schizoparmaceae</taxon>
        <taxon>Coniella</taxon>
    </lineage>
</organism>
<dbReference type="STRING" id="2025994.A0A2T2ZTY7"/>
<gene>
    <name evidence="5" type="ORF">BD289DRAFT_378507</name>
</gene>
<dbReference type="InterPro" id="IPR029060">
    <property type="entry name" value="PIN-like_dom_sf"/>
</dbReference>
<evidence type="ECO:0000259" key="4">
    <source>
        <dbReference type="Pfam" id="PF12247"/>
    </source>
</evidence>
<evidence type="ECO:0000313" key="5">
    <source>
        <dbReference type="EMBL" id="PSR76636.1"/>
    </source>
</evidence>
<evidence type="ECO:0000259" key="3">
    <source>
        <dbReference type="Pfam" id="PF12246"/>
    </source>
</evidence>
<dbReference type="AlphaFoldDB" id="A0A2T2ZTY7"/>
<dbReference type="Pfam" id="PF12247">
    <property type="entry name" value="MKT1_N"/>
    <property type="match status" value="1"/>
</dbReference>
<feature type="domain" description="Post-transcriptional regulator MKT1 N-terminal" evidence="4">
    <location>
        <begin position="300"/>
        <end position="387"/>
    </location>
</feature>
<dbReference type="InterPro" id="IPR022039">
    <property type="entry name" value="MKT1_C"/>
</dbReference>
<evidence type="ECO:0000256" key="2">
    <source>
        <dbReference type="ARBA" id="ARBA00024023"/>
    </source>
</evidence>
<keyword evidence="1" id="KW-0810">Translation regulation</keyword>
<dbReference type="OrthoDB" id="17262at2759"/>
<dbReference type="InterPro" id="IPR006084">
    <property type="entry name" value="XPG/Rad2"/>
</dbReference>
<dbReference type="Gene3D" id="3.40.50.1010">
    <property type="entry name" value="5'-nuclease"/>
    <property type="match status" value="1"/>
</dbReference>
<dbReference type="InterPro" id="IPR037314">
    <property type="entry name" value="MKT1_H3TH"/>
</dbReference>
<proteinExistence type="inferred from homology"/>
<comment type="similarity">
    <text evidence="2">Belongs to the XPG/RAD2 endonuclease family.</text>
</comment>
<dbReference type="Pfam" id="PF12246">
    <property type="entry name" value="MKT1_C"/>
    <property type="match status" value="1"/>
</dbReference>
<dbReference type="CDD" id="cd09858">
    <property type="entry name" value="PIN_MKT1"/>
    <property type="match status" value="1"/>
</dbReference>
<dbReference type="CDD" id="cd09902">
    <property type="entry name" value="H3TH_MKT1"/>
    <property type="match status" value="1"/>
</dbReference>
<feature type="domain" description="Post-transcriptional regulator MKT1 C-terminal" evidence="3">
    <location>
        <begin position="479"/>
        <end position="717"/>
    </location>
</feature>